<sequence length="135" mass="15591">MPVEIQARNLPRNGTNLVLERRAHKDMLKFVSRVFLHRDLVTPVVKGRGGTMTGGSRPCWFRFWFLFLPFLGACTNVLVDVVSQHIVIQRWNCKFYAHSLEGLFLLGLTGALLQYMHFTPCLTMVQFCLDLIIFF</sequence>
<feature type="transmembrane region" description="Helical" evidence="1">
    <location>
        <begin position="61"/>
        <end position="83"/>
    </location>
</feature>
<keyword evidence="1" id="KW-0812">Transmembrane</keyword>
<dbReference type="EMBL" id="GISG01261332">
    <property type="protein sequence ID" value="MBA4674006.1"/>
    <property type="molecule type" value="Transcribed_RNA"/>
</dbReference>
<organism evidence="2">
    <name type="scientific">Opuntia streptacantha</name>
    <name type="common">Prickly pear cactus</name>
    <name type="synonym">Opuntia cardona</name>
    <dbReference type="NCBI Taxonomy" id="393608"/>
    <lineage>
        <taxon>Eukaryota</taxon>
        <taxon>Viridiplantae</taxon>
        <taxon>Streptophyta</taxon>
        <taxon>Embryophyta</taxon>
        <taxon>Tracheophyta</taxon>
        <taxon>Spermatophyta</taxon>
        <taxon>Magnoliopsida</taxon>
        <taxon>eudicotyledons</taxon>
        <taxon>Gunneridae</taxon>
        <taxon>Pentapetalae</taxon>
        <taxon>Caryophyllales</taxon>
        <taxon>Cactineae</taxon>
        <taxon>Cactaceae</taxon>
        <taxon>Opuntioideae</taxon>
        <taxon>Opuntia</taxon>
    </lineage>
</organism>
<dbReference type="AlphaFoldDB" id="A0A7C9ESX7"/>
<accession>A0A7C9ESX7</accession>
<keyword evidence="1" id="KW-1133">Transmembrane helix</keyword>
<protein>
    <submittedName>
        <fullName evidence="2">Uncharacterized protein</fullName>
    </submittedName>
</protein>
<evidence type="ECO:0000256" key="1">
    <source>
        <dbReference type="SAM" id="Phobius"/>
    </source>
</evidence>
<reference evidence="2" key="2">
    <citation type="submission" date="2020-07" db="EMBL/GenBank/DDBJ databases">
        <authorList>
            <person name="Vera ALvarez R."/>
            <person name="Arias-Moreno D.M."/>
            <person name="Jimenez-Jacinto V."/>
            <person name="Jimenez-Bremont J.F."/>
            <person name="Swaminathan K."/>
            <person name="Moose S.P."/>
            <person name="Guerrero-Gonzalez M.L."/>
            <person name="Marino-Ramirez L."/>
            <person name="Landsman D."/>
            <person name="Rodriguez-Kessler M."/>
            <person name="Delgado-Sanchez P."/>
        </authorList>
    </citation>
    <scope>NUCLEOTIDE SEQUENCE</scope>
    <source>
        <tissue evidence="2">Cladode</tissue>
    </source>
</reference>
<reference evidence="2" key="1">
    <citation type="journal article" date="2013" name="J. Plant Res.">
        <title>Effect of fungi and light on seed germination of three Opuntia species from semiarid lands of central Mexico.</title>
        <authorList>
            <person name="Delgado-Sanchez P."/>
            <person name="Jimenez-Bremont J.F."/>
            <person name="Guerrero-Gonzalez Mde L."/>
            <person name="Flores J."/>
        </authorList>
    </citation>
    <scope>NUCLEOTIDE SEQUENCE</scope>
    <source>
        <tissue evidence="2">Cladode</tissue>
    </source>
</reference>
<evidence type="ECO:0000313" key="2">
    <source>
        <dbReference type="EMBL" id="MBA4674006.1"/>
    </source>
</evidence>
<keyword evidence="1" id="KW-0472">Membrane</keyword>
<name>A0A7C9ESX7_OPUST</name>
<feature type="transmembrane region" description="Helical" evidence="1">
    <location>
        <begin position="95"/>
        <end position="116"/>
    </location>
</feature>
<proteinExistence type="predicted"/>